<evidence type="ECO:0000259" key="1">
    <source>
        <dbReference type="PROSITE" id="PS51340"/>
    </source>
</evidence>
<dbReference type="PROSITE" id="PS51340">
    <property type="entry name" value="MOSC"/>
    <property type="match status" value="1"/>
</dbReference>
<evidence type="ECO:0000313" key="3">
    <source>
        <dbReference type="Proteomes" id="UP000034037"/>
    </source>
</evidence>
<dbReference type="SUPFAM" id="SSF50800">
    <property type="entry name" value="PK beta-barrel domain-like"/>
    <property type="match status" value="1"/>
</dbReference>
<dbReference type="EMBL" id="CP011309">
    <property type="protein sequence ID" value="AKF26266.1"/>
    <property type="molecule type" value="Genomic_DNA"/>
</dbReference>
<gene>
    <name evidence="2" type="ORF">YH66_01180</name>
</gene>
<dbReference type="PANTHER" id="PTHR30212">
    <property type="entry name" value="PROTEIN YIIM"/>
    <property type="match status" value="1"/>
</dbReference>
<dbReference type="InterPro" id="IPR052353">
    <property type="entry name" value="Benzoxazolinone_Detox_Enz"/>
</dbReference>
<dbReference type="GO" id="GO:0003824">
    <property type="term" value="F:catalytic activity"/>
    <property type="evidence" value="ECO:0007669"/>
    <property type="project" value="InterPro"/>
</dbReference>
<keyword evidence="3" id="KW-1185">Reference proteome</keyword>
<dbReference type="Pfam" id="PF03473">
    <property type="entry name" value="MOSC"/>
    <property type="match status" value="1"/>
</dbReference>
<feature type="domain" description="MOSC" evidence="1">
    <location>
        <begin position="37"/>
        <end position="167"/>
    </location>
</feature>
<dbReference type="Gene3D" id="2.40.33.20">
    <property type="entry name" value="PK beta-barrel domain-like"/>
    <property type="match status" value="1"/>
</dbReference>
<evidence type="ECO:0000313" key="2">
    <source>
        <dbReference type="EMBL" id="AKF26266.1"/>
    </source>
</evidence>
<dbReference type="HOGENOM" id="CLU_082566_0_1_11"/>
<dbReference type="PATRIC" id="fig|92706.3.peg.243"/>
<sequence length="211" mass="23204">MPGLVLSTNVAHIQQDPGGDDRISGINKLPVATGIDVFIPGPNYGDGSGVVGDAIGDTLHHGGAHKAIYAYSREELDFWDPTYRNGYFGENLTTSGIVLEDLLINQQVRIGTTLLEVSIPRSPCRTFAHWLDIKGWLKTFTQRGLPGSYFRVIEEGHINPGDPIEVLQAPDHDITMSMAFRAKMGNKDLARRVVAANCLPARYHEELLKLI</sequence>
<dbReference type="RefSeq" id="WP_034983463.1">
    <property type="nucleotide sequence ID" value="NZ_CP011309.1"/>
</dbReference>
<protein>
    <submittedName>
        <fullName evidence="2">Molybdenum cofactor biosysynthesis protein</fullName>
    </submittedName>
</protein>
<organism evidence="2 3">
    <name type="scientific">[Brevibacterium] flavum</name>
    <dbReference type="NCBI Taxonomy" id="92706"/>
    <lineage>
        <taxon>Bacteria</taxon>
        <taxon>Bacillati</taxon>
        <taxon>Actinomycetota</taxon>
        <taxon>Actinomycetes</taxon>
        <taxon>Mycobacteriales</taxon>
        <taxon>Corynebacteriaceae</taxon>
        <taxon>Corynebacterium</taxon>
    </lineage>
</organism>
<dbReference type="GO" id="GO:0030170">
    <property type="term" value="F:pyridoxal phosphate binding"/>
    <property type="evidence" value="ECO:0007669"/>
    <property type="project" value="InterPro"/>
</dbReference>
<dbReference type="PANTHER" id="PTHR30212:SF2">
    <property type="entry name" value="PROTEIN YIIM"/>
    <property type="match status" value="1"/>
</dbReference>
<dbReference type="GO" id="GO:0030151">
    <property type="term" value="F:molybdenum ion binding"/>
    <property type="evidence" value="ECO:0007669"/>
    <property type="project" value="InterPro"/>
</dbReference>
<reference evidence="2 3" key="1">
    <citation type="submission" date="2015-04" db="EMBL/GenBank/DDBJ databases">
        <title>Complete Genome Sequence of Brevibacterium flavum ATCC 15168.</title>
        <authorList>
            <person name="Ahn J."/>
            <person name="Park G."/>
            <person name="Jeon W."/>
            <person name="Jang Y."/>
            <person name="Jang M."/>
            <person name="Lee H."/>
            <person name="Lee H."/>
        </authorList>
    </citation>
    <scope>NUCLEOTIDE SEQUENCE [LARGE SCALE GENOMIC DNA]</scope>
    <source>
        <strain evidence="2 3">ATCC 15168</strain>
    </source>
</reference>
<dbReference type="Proteomes" id="UP000034037">
    <property type="component" value="Chromosome"/>
</dbReference>
<dbReference type="InterPro" id="IPR011037">
    <property type="entry name" value="Pyrv_Knase-like_insert_dom_sf"/>
</dbReference>
<accession>A0A0F6Z407</accession>
<dbReference type="AlphaFoldDB" id="A0A0F6Z407"/>
<dbReference type="InterPro" id="IPR005302">
    <property type="entry name" value="MoCF_Sase_C"/>
</dbReference>
<name>A0A0F6Z407_9CORY</name>
<proteinExistence type="predicted"/>